<dbReference type="EMBL" id="CP040896">
    <property type="protein sequence ID" value="QDA62381.1"/>
    <property type="molecule type" value="Genomic_DNA"/>
</dbReference>
<dbReference type="AlphaFoldDB" id="A0A5B8A533"/>
<evidence type="ECO:0000313" key="2">
    <source>
        <dbReference type="EMBL" id="QDA62381.1"/>
    </source>
</evidence>
<dbReference type="InterPro" id="IPR053136">
    <property type="entry name" value="UTP_pyrophosphatase-like"/>
</dbReference>
<sequence>MPLVQLAEVEVDLIRKPVRRLRLTVYAPDGRVRVTAPLRMPVALIAEFVTARQTWIRKHQARFAALERPAPLAYASGETHFYQGRGYQLQVHEGAGRPRVALREAEGFLDLYVATGSTPTQRAQVLTAWYRAQLKAQLPALVAQWEPVVGVQAQAWAVKQMKTRWGTCNIQAKRIWLNLELIKRPLACLEYVVVHELVHLHERLHNARFWGLMDQFMPTWRQHKTELNRVLLGSAAGADAD</sequence>
<proteinExistence type="predicted"/>
<dbReference type="Pfam" id="PF01863">
    <property type="entry name" value="YgjP-like"/>
    <property type="match status" value="1"/>
</dbReference>
<dbReference type="InterPro" id="IPR002725">
    <property type="entry name" value="YgjP-like_metallopeptidase"/>
</dbReference>
<dbReference type="PANTHER" id="PTHR30399:SF1">
    <property type="entry name" value="UTP PYROPHOSPHATASE"/>
    <property type="match status" value="1"/>
</dbReference>
<keyword evidence="3" id="KW-1185">Reference proteome</keyword>
<reference evidence="2 3" key="1">
    <citation type="submission" date="2019-06" db="EMBL/GenBank/DDBJ databases">
        <authorList>
            <person name="Srinivasan S."/>
        </authorList>
    </citation>
    <scope>NUCLEOTIDE SEQUENCE [LARGE SCALE GENOMIC DNA]</scope>
    <source>
        <strain evidence="2 3">17J68-5</strain>
    </source>
</reference>
<dbReference type="OrthoDB" id="9811177at2"/>
<evidence type="ECO:0000259" key="1">
    <source>
        <dbReference type="Pfam" id="PF01863"/>
    </source>
</evidence>
<protein>
    <submittedName>
        <fullName evidence="2">M48 family metallopeptidase</fullName>
    </submittedName>
</protein>
<name>A0A5B8A533_9BACT</name>
<dbReference type="PANTHER" id="PTHR30399">
    <property type="entry name" value="UNCHARACTERIZED PROTEIN YGJP"/>
    <property type="match status" value="1"/>
</dbReference>
<evidence type="ECO:0000313" key="3">
    <source>
        <dbReference type="Proteomes" id="UP000305398"/>
    </source>
</evidence>
<dbReference type="KEGG" id="hyj:FHG12_20795"/>
<gene>
    <name evidence="2" type="ORF">FHG12_20795</name>
</gene>
<dbReference type="Gene3D" id="3.30.2010.10">
    <property type="entry name" value="Metalloproteases ('zincins'), catalytic domain"/>
    <property type="match status" value="1"/>
</dbReference>
<organism evidence="2 3">
    <name type="scientific">Hymenobacter jejuensis</name>
    <dbReference type="NCBI Taxonomy" id="2502781"/>
    <lineage>
        <taxon>Bacteria</taxon>
        <taxon>Pseudomonadati</taxon>
        <taxon>Bacteroidota</taxon>
        <taxon>Cytophagia</taxon>
        <taxon>Cytophagales</taxon>
        <taxon>Hymenobacteraceae</taxon>
        <taxon>Hymenobacter</taxon>
    </lineage>
</organism>
<dbReference type="CDD" id="cd07344">
    <property type="entry name" value="M48_yhfN_like"/>
    <property type="match status" value="1"/>
</dbReference>
<accession>A0A5B8A533</accession>
<feature type="domain" description="YgjP-like metallopeptidase" evidence="1">
    <location>
        <begin position="20"/>
        <end position="229"/>
    </location>
</feature>
<dbReference type="Proteomes" id="UP000305398">
    <property type="component" value="Chromosome"/>
</dbReference>
<dbReference type="RefSeq" id="WP_139517612.1">
    <property type="nucleotide sequence ID" value="NZ_CP040896.1"/>
</dbReference>